<organism evidence="5 6">
    <name type="scientific">Ogataea philodendri</name>
    <dbReference type="NCBI Taxonomy" id="1378263"/>
    <lineage>
        <taxon>Eukaryota</taxon>
        <taxon>Fungi</taxon>
        <taxon>Dikarya</taxon>
        <taxon>Ascomycota</taxon>
        <taxon>Saccharomycotina</taxon>
        <taxon>Pichiomycetes</taxon>
        <taxon>Pichiales</taxon>
        <taxon>Pichiaceae</taxon>
        <taxon>Ogataea</taxon>
    </lineage>
</organism>
<dbReference type="GeneID" id="70239426"/>
<dbReference type="GO" id="GO:0019901">
    <property type="term" value="F:protein kinase binding"/>
    <property type="evidence" value="ECO:0007669"/>
    <property type="project" value="TreeGrafter"/>
</dbReference>
<comment type="caution">
    <text evidence="5">The sequence shown here is derived from an EMBL/GenBank/DDBJ whole genome shotgun (WGS) entry which is preliminary data.</text>
</comment>
<evidence type="ECO:0000256" key="2">
    <source>
        <dbReference type="ARBA" id="ARBA00018874"/>
    </source>
</evidence>
<dbReference type="RefSeq" id="XP_046057968.1">
    <property type="nucleotide sequence ID" value="XM_046208861.1"/>
</dbReference>
<reference evidence="5" key="1">
    <citation type="journal article" date="2021" name="Open Biol.">
        <title>Shared evolutionary footprints suggest mitochondrial oxidative damage underlies multiple complex I losses in fungi.</title>
        <authorList>
            <person name="Schikora-Tamarit M.A."/>
            <person name="Marcet-Houben M."/>
            <person name="Nosek J."/>
            <person name="Gabaldon T."/>
        </authorList>
    </citation>
    <scope>NUCLEOTIDE SEQUENCE</scope>
    <source>
        <strain evidence="5">CBS6075</strain>
    </source>
</reference>
<evidence type="ECO:0000256" key="3">
    <source>
        <dbReference type="ARBA" id="ARBA00023006"/>
    </source>
</evidence>
<dbReference type="OrthoDB" id="10259639at2759"/>
<dbReference type="AlphaFoldDB" id="A0A9P8NV72"/>
<evidence type="ECO:0000313" key="5">
    <source>
        <dbReference type="EMBL" id="KAH3660257.1"/>
    </source>
</evidence>
<dbReference type="GO" id="GO:1990316">
    <property type="term" value="C:Atg1/ULK1 kinase complex"/>
    <property type="evidence" value="ECO:0007669"/>
    <property type="project" value="TreeGrafter"/>
</dbReference>
<name>A0A9P8NV72_9ASCO</name>
<feature type="region of interest" description="Disordered" evidence="4">
    <location>
        <begin position="102"/>
        <end position="122"/>
    </location>
</feature>
<sequence>MDFELNLLADLETSSEYVRGVLWTILFHRLLGCVQPSQGSFYGVTYPTVNNPELEELVEAKTQAIVDAFSYEIAHTSTDQDSNMIFKGVMVLKFYDRKVEQNGRHSNGSSVPNSRSHSQSSSISFQPKIDKFANCWERWILKISILKNVNLMLDGPTKLETYKQDFEKNMFAILNYADTNKSHIPPITRVEQAPFPFKVLFALNTHEPHTLNRAFRNFEISDTESEELVDYSMESLPDTNERNRNAYNGQEMLKTGYKFIKKLLE</sequence>
<reference evidence="5" key="2">
    <citation type="submission" date="2021-01" db="EMBL/GenBank/DDBJ databases">
        <authorList>
            <person name="Schikora-Tamarit M.A."/>
        </authorList>
    </citation>
    <scope>NUCLEOTIDE SEQUENCE</scope>
    <source>
        <strain evidence="5">CBS6075</strain>
    </source>
</reference>
<evidence type="ECO:0000313" key="6">
    <source>
        <dbReference type="Proteomes" id="UP000769157"/>
    </source>
</evidence>
<evidence type="ECO:0000256" key="1">
    <source>
        <dbReference type="ARBA" id="ARBA00007130"/>
    </source>
</evidence>
<feature type="compositionally biased region" description="Low complexity" evidence="4">
    <location>
        <begin position="109"/>
        <end position="122"/>
    </location>
</feature>
<dbReference type="InterPro" id="IPR012445">
    <property type="entry name" value="ATG101"/>
</dbReference>
<evidence type="ECO:0000256" key="4">
    <source>
        <dbReference type="SAM" id="MobiDB-lite"/>
    </source>
</evidence>
<dbReference type="Pfam" id="PF07855">
    <property type="entry name" value="ATG101"/>
    <property type="match status" value="1"/>
</dbReference>
<proteinExistence type="inferred from homology"/>
<comment type="similarity">
    <text evidence="1">Belongs to the ATG101 family.</text>
</comment>
<dbReference type="GO" id="GO:0000407">
    <property type="term" value="C:phagophore assembly site"/>
    <property type="evidence" value="ECO:0007669"/>
    <property type="project" value="TreeGrafter"/>
</dbReference>
<dbReference type="PANTHER" id="PTHR13292">
    <property type="entry name" value="AUTOPHAGY-RELATED PROTEIN 101"/>
    <property type="match status" value="1"/>
</dbReference>
<keyword evidence="3" id="KW-0072">Autophagy</keyword>
<accession>A0A9P8NV72</accession>
<gene>
    <name evidence="5" type="ORF">OGAPHI_007462</name>
</gene>
<dbReference type="EMBL" id="JAEUBE010000511">
    <property type="protein sequence ID" value="KAH3660257.1"/>
    <property type="molecule type" value="Genomic_DNA"/>
</dbReference>
<dbReference type="GO" id="GO:0000045">
    <property type="term" value="P:autophagosome assembly"/>
    <property type="evidence" value="ECO:0007669"/>
    <property type="project" value="TreeGrafter"/>
</dbReference>
<protein>
    <recommendedName>
        <fullName evidence="2">Autophagy-related protein 101</fullName>
    </recommendedName>
</protein>
<keyword evidence="6" id="KW-1185">Reference proteome</keyword>
<dbReference type="PANTHER" id="PTHR13292:SF0">
    <property type="entry name" value="AUTOPHAGY-RELATED PROTEIN 101"/>
    <property type="match status" value="1"/>
</dbReference>
<dbReference type="Proteomes" id="UP000769157">
    <property type="component" value="Unassembled WGS sequence"/>
</dbReference>